<evidence type="ECO:0000313" key="2">
    <source>
        <dbReference type="Proteomes" id="UP000269154"/>
    </source>
</evidence>
<accession>A0A3N6RL61</accession>
<proteinExistence type="predicted"/>
<organism evidence="1 2">
    <name type="scientific">Okeania hirsuta</name>
    <dbReference type="NCBI Taxonomy" id="1458930"/>
    <lineage>
        <taxon>Bacteria</taxon>
        <taxon>Bacillati</taxon>
        <taxon>Cyanobacteriota</taxon>
        <taxon>Cyanophyceae</taxon>
        <taxon>Oscillatoriophycideae</taxon>
        <taxon>Oscillatoriales</taxon>
        <taxon>Microcoleaceae</taxon>
        <taxon>Okeania</taxon>
    </lineage>
</organism>
<protein>
    <submittedName>
        <fullName evidence="1">Uncharacterized protein</fullName>
    </submittedName>
</protein>
<gene>
    <name evidence="1" type="ORF">D5R40_18835</name>
</gene>
<comment type="caution">
    <text evidence="1">The sequence shown here is derived from an EMBL/GenBank/DDBJ whole genome shotgun (WGS) entry which is preliminary data.</text>
</comment>
<dbReference type="RefSeq" id="WP_124143341.1">
    <property type="nucleotide sequence ID" value="NZ_CAWOKI010000333.1"/>
</dbReference>
<dbReference type="AlphaFoldDB" id="A0A3N6RL61"/>
<sequence length="73" mass="8776">MKIDIAGNRQQWEKYFSVLRFIINISQTPTRSLLYILFRIKFLKVSIDKEKKSMAEMKVTQNAPAFDQRYPKY</sequence>
<reference evidence="1 2" key="1">
    <citation type="journal article" date="2018" name="ACS Chem. Biol.">
        <title>Ketoreductase domain dysfunction expands chemodiversity: malyngamide biosynthesis in the cyanobacterium Okeania hirsuta.</title>
        <authorList>
            <person name="Moss N.A."/>
            <person name="Leao T."/>
            <person name="Rankin M."/>
            <person name="McCullough T.M."/>
            <person name="Qu P."/>
            <person name="Korobeynikov A."/>
            <person name="Smith J.L."/>
            <person name="Gerwick L."/>
            <person name="Gerwick W.H."/>
        </authorList>
    </citation>
    <scope>NUCLEOTIDE SEQUENCE [LARGE SCALE GENOMIC DNA]</scope>
    <source>
        <strain evidence="1 2">PAB10Feb10-1</strain>
    </source>
</reference>
<dbReference type="EMBL" id="RCBY01000113">
    <property type="protein sequence ID" value="RQH36705.1"/>
    <property type="molecule type" value="Genomic_DNA"/>
</dbReference>
<keyword evidence="2" id="KW-1185">Reference proteome</keyword>
<dbReference type="Proteomes" id="UP000269154">
    <property type="component" value="Unassembled WGS sequence"/>
</dbReference>
<evidence type="ECO:0000313" key="1">
    <source>
        <dbReference type="EMBL" id="RQH36705.1"/>
    </source>
</evidence>
<name>A0A3N6RL61_9CYAN</name>